<gene>
    <name evidence="1" type="ORF">JAAARDRAFT_477170</name>
</gene>
<dbReference type="PANTHER" id="PTHR31962:SF1">
    <property type="entry name" value="SPHINGOLIPID LONG CHAIN BASE-RESPONSIVE PROTEIN PIL1"/>
    <property type="match status" value="1"/>
</dbReference>
<sequence>MVHRPPDTRLLNNLITNELSYSKHLHSLLTLSSSSQAAFSAYASASSQDLARVIVNVAACLSGADDALADYAGAVDEWRDGLARIKSAEEELGLILRDREIFVTRLLKASKPQKANRDSLINLGLSNIRASLSETSLSSPSHHPASSPSSSTQLTKLATAQAELQACEGHLARKELELEHLRSSIVRQGLEGRLRALIRCAEIWRVVGGEGLGVLGFGGHEKVGMANGHVVIGVVGEEGVVVVVG</sequence>
<dbReference type="GO" id="GO:0005886">
    <property type="term" value="C:plasma membrane"/>
    <property type="evidence" value="ECO:0007669"/>
    <property type="project" value="TreeGrafter"/>
</dbReference>
<dbReference type="Proteomes" id="UP000027265">
    <property type="component" value="Unassembled WGS sequence"/>
</dbReference>
<dbReference type="STRING" id="933084.A0A067PCM4"/>
<dbReference type="InterPro" id="IPR028245">
    <property type="entry name" value="PIL1/LSP1"/>
</dbReference>
<evidence type="ECO:0000313" key="2">
    <source>
        <dbReference type="Proteomes" id="UP000027265"/>
    </source>
</evidence>
<dbReference type="PANTHER" id="PTHR31962">
    <property type="entry name" value="SPHINGOLIPID LONG CHAIN BASE-RESPONSIVE PROTEIN PIL1"/>
    <property type="match status" value="1"/>
</dbReference>
<dbReference type="EMBL" id="KL197739">
    <property type="protein sequence ID" value="KDQ52489.1"/>
    <property type="molecule type" value="Genomic_DNA"/>
</dbReference>
<accession>A0A067PCM4</accession>
<evidence type="ECO:0000313" key="1">
    <source>
        <dbReference type="EMBL" id="KDQ52489.1"/>
    </source>
</evidence>
<reference evidence="2" key="1">
    <citation type="journal article" date="2014" name="Proc. Natl. Acad. Sci. U.S.A.">
        <title>Extensive sampling of basidiomycete genomes demonstrates inadequacy of the white-rot/brown-rot paradigm for wood decay fungi.</title>
        <authorList>
            <person name="Riley R."/>
            <person name="Salamov A.A."/>
            <person name="Brown D.W."/>
            <person name="Nagy L.G."/>
            <person name="Floudas D."/>
            <person name="Held B.W."/>
            <person name="Levasseur A."/>
            <person name="Lombard V."/>
            <person name="Morin E."/>
            <person name="Otillar R."/>
            <person name="Lindquist E.A."/>
            <person name="Sun H."/>
            <person name="LaButti K.M."/>
            <person name="Schmutz J."/>
            <person name="Jabbour D."/>
            <person name="Luo H."/>
            <person name="Baker S.E."/>
            <person name="Pisabarro A.G."/>
            <person name="Walton J.D."/>
            <person name="Blanchette R.A."/>
            <person name="Henrissat B."/>
            <person name="Martin F."/>
            <person name="Cullen D."/>
            <person name="Hibbett D.S."/>
            <person name="Grigoriev I.V."/>
        </authorList>
    </citation>
    <scope>NUCLEOTIDE SEQUENCE [LARGE SCALE GENOMIC DNA]</scope>
    <source>
        <strain evidence="2">MUCL 33604</strain>
    </source>
</reference>
<dbReference type="AlphaFoldDB" id="A0A067PCM4"/>
<proteinExistence type="predicted"/>
<dbReference type="GO" id="GO:0070941">
    <property type="term" value="P:eisosome assembly"/>
    <property type="evidence" value="ECO:0007669"/>
    <property type="project" value="TreeGrafter"/>
</dbReference>
<dbReference type="GO" id="GO:0008289">
    <property type="term" value="F:lipid binding"/>
    <property type="evidence" value="ECO:0007669"/>
    <property type="project" value="TreeGrafter"/>
</dbReference>
<dbReference type="HOGENOM" id="CLU_085246_0_0_1"/>
<dbReference type="InterPro" id="IPR027267">
    <property type="entry name" value="AH/BAR_dom_sf"/>
</dbReference>
<dbReference type="Gene3D" id="1.20.1270.60">
    <property type="entry name" value="Arfaptin homology (AH) domain/BAR domain"/>
    <property type="match status" value="1"/>
</dbReference>
<name>A0A067PCM4_9AGAM</name>
<dbReference type="OrthoDB" id="3358861at2759"/>
<protein>
    <submittedName>
        <fullName evidence="1">Uncharacterized protein</fullName>
    </submittedName>
</protein>
<dbReference type="GO" id="GO:0036286">
    <property type="term" value="C:eisosome filament"/>
    <property type="evidence" value="ECO:0007669"/>
    <property type="project" value="TreeGrafter"/>
</dbReference>
<organism evidence="1 2">
    <name type="scientific">Jaapia argillacea MUCL 33604</name>
    <dbReference type="NCBI Taxonomy" id="933084"/>
    <lineage>
        <taxon>Eukaryota</taxon>
        <taxon>Fungi</taxon>
        <taxon>Dikarya</taxon>
        <taxon>Basidiomycota</taxon>
        <taxon>Agaricomycotina</taxon>
        <taxon>Agaricomycetes</taxon>
        <taxon>Agaricomycetidae</taxon>
        <taxon>Jaapiales</taxon>
        <taxon>Jaapiaceae</taxon>
        <taxon>Jaapia</taxon>
    </lineage>
</organism>
<dbReference type="GO" id="GO:0006897">
    <property type="term" value="P:endocytosis"/>
    <property type="evidence" value="ECO:0007669"/>
    <property type="project" value="TreeGrafter"/>
</dbReference>
<dbReference type="InParanoid" id="A0A067PCM4"/>
<keyword evidence="2" id="KW-1185">Reference proteome</keyword>